<organism evidence="3">
    <name type="scientific">Rhizophora mucronata</name>
    <name type="common">Asiatic mangrove</name>
    <dbReference type="NCBI Taxonomy" id="61149"/>
    <lineage>
        <taxon>Eukaryota</taxon>
        <taxon>Viridiplantae</taxon>
        <taxon>Streptophyta</taxon>
        <taxon>Embryophyta</taxon>
        <taxon>Tracheophyta</taxon>
        <taxon>Spermatophyta</taxon>
        <taxon>Magnoliopsida</taxon>
        <taxon>eudicotyledons</taxon>
        <taxon>Gunneridae</taxon>
        <taxon>Pentapetalae</taxon>
        <taxon>rosids</taxon>
        <taxon>fabids</taxon>
        <taxon>Malpighiales</taxon>
        <taxon>Rhizophoraceae</taxon>
        <taxon>Rhizophora</taxon>
    </lineage>
</organism>
<dbReference type="PANTHER" id="PTHR43139">
    <property type="entry name" value="SI:DKEY-122A22.2"/>
    <property type="match status" value="1"/>
</dbReference>
<sequence length="351" mass="39507">MDSTKLVLFFNLYFSATLTILRFPLTVALAALQFFFAGLLRIKMLFPVAIDMVVSTHFRLCGLTPLTIDLDNQTTLHFWTSGHRKHDRPNLVMIHGYGGDARLQFFGQVSSLSRKFNLYMPDLLFFGKSYSKQADRSEVFQATSMVEGLKRLGVDRFSVYSISYGGFVAYQMAEMCPKEVEKVVIASTGVGCSDDMKREMLGKIGRDLKELLLPENPHDLRLLLSLTFCKCSPLALTWIPDLLLQQLINAFGNNHRKEKSELVDYLLNRKADKVLPVLTQETLLIWGDQDKVFPLTLAYQLQRHLGSKSRIEIIKDTGHAVNIESPGAVNSLIASFVLGRSSSENGNPNTF</sequence>
<dbReference type="Pfam" id="PF12697">
    <property type="entry name" value="Abhydrolase_6"/>
    <property type="match status" value="1"/>
</dbReference>
<dbReference type="InterPro" id="IPR029058">
    <property type="entry name" value="AB_hydrolase_fold"/>
</dbReference>
<dbReference type="Gene3D" id="3.40.50.1820">
    <property type="entry name" value="alpha/beta hydrolase"/>
    <property type="match status" value="1"/>
</dbReference>
<evidence type="ECO:0000256" key="1">
    <source>
        <dbReference type="SAM" id="Phobius"/>
    </source>
</evidence>
<dbReference type="InterPro" id="IPR000073">
    <property type="entry name" value="AB_hydrolase_1"/>
</dbReference>
<dbReference type="PANTHER" id="PTHR43139:SF37">
    <property type="entry name" value="ALPHA_BETA-HYDROLASES SUPERFAMILY PROTEIN"/>
    <property type="match status" value="1"/>
</dbReference>
<dbReference type="AlphaFoldDB" id="A0A2P2QLC2"/>
<keyword evidence="1" id="KW-0472">Membrane</keyword>
<name>A0A2P2QLC2_RHIMU</name>
<feature type="transmembrane region" description="Helical" evidence="1">
    <location>
        <begin position="12"/>
        <end position="36"/>
    </location>
</feature>
<evidence type="ECO:0000313" key="3">
    <source>
        <dbReference type="EMBL" id="MBX67697.1"/>
    </source>
</evidence>
<protein>
    <submittedName>
        <fullName evidence="3">Abhydrolase domain containing</fullName>
    </submittedName>
</protein>
<dbReference type="PRINTS" id="PR00111">
    <property type="entry name" value="ABHYDROLASE"/>
</dbReference>
<proteinExistence type="predicted"/>
<dbReference type="GO" id="GO:0016787">
    <property type="term" value="F:hydrolase activity"/>
    <property type="evidence" value="ECO:0007669"/>
    <property type="project" value="UniProtKB-KW"/>
</dbReference>
<keyword evidence="3" id="KW-0378">Hydrolase</keyword>
<keyword evidence="1" id="KW-1133">Transmembrane helix</keyword>
<dbReference type="SUPFAM" id="SSF53474">
    <property type="entry name" value="alpha/beta-Hydrolases"/>
    <property type="match status" value="1"/>
</dbReference>
<evidence type="ECO:0000259" key="2">
    <source>
        <dbReference type="Pfam" id="PF12697"/>
    </source>
</evidence>
<accession>A0A2P2QLC2</accession>
<dbReference type="EMBL" id="GGEC01087213">
    <property type="protein sequence ID" value="MBX67697.1"/>
    <property type="molecule type" value="Transcribed_RNA"/>
</dbReference>
<dbReference type="InterPro" id="IPR052370">
    <property type="entry name" value="Meta-cleavage_hydrolase"/>
</dbReference>
<keyword evidence="1" id="KW-0812">Transmembrane</keyword>
<reference evidence="3" key="1">
    <citation type="submission" date="2018-02" db="EMBL/GenBank/DDBJ databases">
        <title>Rhizophora mucronata_Transcriptome.</title>
        <authorList>
            <person name="Meera S.P."/>
            <person name="Sreeshan A."/>
            <person name="Augustine A."/>
        </authorList>
    </citation>
    <scope>NUCLEOTIDE SEQUENCE</scope>
    <source>
        <tissue evidence="3">Leaf</tissue>
    </source>
</reference>
<feature type="domain" description="AB hydrolase-1" evidence="2">
    <location>
        <begin position="91"/>
        <end position="330"/>
    </location>
</feature>